<dbReference type="PANTHER" id="PTHR18964:SF149">
    <property type="entry name" value="BIFUNCTIONAL UDP-N-ACETYLGLUCOSAMINE 2-EPIMERASE_N-ACETYLMANNOSAMINE KINASE"/>
    <property type="match status" value="1"/>
</dbReference>
<keyword evidence="2" id="KW-0418">Kinase</keyword>
<dbReference type="InterPro" id="IPR011991">
    <property type="entry name" value="ArsR-like_HTH"/>
</dbReference>
<protein>
    <submittedName>
        <fullName evidence="2">Sugar kinase</fullName>
    </submittedName>
</protein>
<keyword evidence="3" id="KW-1185">Reference proteome</keyword>
<organism evidence="2 3">
    <name type="scientific">Glycomyces algeriensis</name>
    <dbReference type="NCBI Taxonomy" id="256037"/>
    <lineage>
        <taxon>Bacteria</taxon>
        <taxon>Bacillati</taxon>
        <taxon>Actinomycetota</taxon>
        <taxon>Actinomycetes</taxon>
        <taxon>Glycomycetales</taxon>
        <taxon>Glycomycetaceae</taxon>
        <taxon>Glycomyces</taxon>
    </lineage>
</organism>
<dbReference type="Pfam" id="PF00480">
    <property type="entry name" value="ROK"/>
    <property type="match status" value="1"/>
</dbReference>
<sequence>MAVTRRTSRDIRSESRLDVLHALLAAGEASRGDLAASTGLSNATVATVVSDLLEGGIVTEARRTGGRIGRPTTRLRLNGSRGRIVGVDVAETYVRATVFDSALDELASAEVATDEREDEHDYVADAIVSALDLALEQSTLEGAPATRDDVLGVGISLPGGMQRRAEVAVVVPNAPWLHVDLLRERIGLPMVVDNPLKAIATAELWFGEGRRHKSMITVNLGTGVGAGIVLEGTILRGAQNGAGEWGHSLLALDGRRCRCGRSGCVEAYVGAAGIQQTLAAIAPDHPLAAVPMQREFIGAFAAALEAPAHPALTETLELTARYLGSAIADLCAIVNPEMITLTGWTAWALGDHLVPAVRRRVLEEAPGDSASDLAIEVSTVRGNSVATGIATIALERFLGDVGLVTTRVPTAI</sequence>
<dbReference type="AlphaFoldDB" id="A0A9W6LGG8"/>
<evidence type="ECO:0000256" key="1">
    <source>
        <dbReference type="ARBA" id="ARBA00006479"/>
    </source>
</evidence>
<dbReference type="PANTHER" id="PTHR18964">
    <property type="entry name" value="ROK (REPRESSOR, ORF, KINASE) FAMILY"/>
    <property type="match status" value="1"/>
</dbReference>
<dbReference type="SUPFAM" id="SSF46785">
    <property type="entry name" value="Winged helix' DNA-binding domain"/>
    <property type="match status" value="1"/>
</dbReference>
<proteinExistence type="inferred from homology"/>
<name>A0A9W6LGG8_9ACTN</name>
<reference evidence="2" key="1">
    <citation type="submission" date="2022-12" db="EMBL/GenBank/DDBJ databases">
        <title>Reference genome sequencing for broad-spectrum identification of bacterial and archaeal isolates by mass spectrometry.</title>
        <authorList>
            <person name="Sekiguchi Y."/>
            <person name="Tourlousse D.M."/>
        </authorList>
    </citation>
    <scope>NUCLEOTIDE SEQUENCE</scope>
    <source>
        <strain evidence="2">LLR39Z86</strain>
    </source>
</reference>
<dbReference type="Gene3D" id="1.10.10.10">
    <property type="entry name" value="Winged helix-like DNA-binding domain superfamily/Winged helix DNA-binding domain"/>
    <property type="match status" value="1"/>
</dbReference>
<gene>
    <name evidence="2" type="ORF">GALLR39Z86_24480</name>
</gene>
<dbReference type="CDD" id="cd00090">
    <property type="entry name" value="HTH_ARSR"/>
    <property type="match status" value="1"/>
</dbReference>
<keyword evidence="2" id="KW-0808">Transferase</keyword>
<evidence type="ECO:0000313" key="3">
    <source>
        <dbReference type="Proteomes" id="UP001144313"/>
    </source>
</evidence>
<dbReference type="InterPro" id="IPR000600">
    <property type="entry name" value="ROK"/>
</dbReference>
<dbReference type="InterPro" id="IPR043129">
    <property type="entry name" value="ATPase_NBD"/>
</dbReference>
<dbReference type="InterPro" id="IPR036388">
    <property type="entry name" value="WH-like_DNA-bd_sf"/>
</dbReference>
<dbReference type="EMBL" id="BSDT01000001">
    <property type="protein sequence ID" value="GLI42598.1"/>
    <property type="molecule type" value="Genomic_DNA"/>
</dbReference>
<dbReference type="Pfam" id="PF13412">
    <property type="entry name" value="HTH_24"/>
    <property type="match status" value="1"/>
</dbReference>
<dbReference type="PROSITE" id="PS01125">
    <property type="entry name" value="ROK"/>
    <property type="match status" value="1"/>
</dbReference>
<dbReference type="SUPFAM" id="SSF53067">
    <property type="entry name" value="Actin-like ATPase domain"/>
    <property type="match status" value="1"/>
</dbReference>
<dbReference type="Gene3D" id="3.30.420.40">
    <property type="match status" value="2"/>
</dbReference>
<dbReference type="GO" id="GO:0016301">
    <property type="term" value="F:kinase activity"/>
    <property type="evidence" value="ECO:0007669"/>
    <property type="project" value="UniProtKB-KW"/>
</dbReference>
<dbReference type="RefSeq" id="WP_270114138.1">
    <property type="nucleotide sequence ID" value="NZ_BAAAOL010000006.1"/>
</dbReference>
<comment type="caution">
    <text evidence="2">The sequence shown here is derived from an EMBL/GenBank/DDBJ whole genome shotgun (WGS) entry which is preliminary data.</text>
</comment>
<evidence type="ECO:0000313" key="2">
    <source>
        <dbReference type="EMBL" id="GLI42598.1"/>
    </source>
</evidence>
<comment type="similarity">
    <text evidence="1">Belongs to the ROK (NagC/XylR) family.</text>
</comment>
<dbReference type="InterPro" id="IPR036390">
    <property type="entry name" value="WH_DNA-bd_sf"/>
</dbReference>
<dbReference type="InterPro" id="IPR049874">
    <property type="entry name" value="ROK_cs"/>
</dbReference>
<dbReference type="Proteomes" id="UP001144313">
    <property type="component" value="Unassembled WGS sequence"/>
</dbReference>
<accession>A0A9W6LGG8</accession>